<dbReference type="GO" id="GO:0016020">
    <property type="term" value="C:membrane"/>
    <property type="evidence" value="ECO:0007669"/>
    <property type="project" value="UniProtKB-SubCell"/>
</dbReference>
<evidence type="ECO:0000256" key="1">
    <source>
        <dbReference type="ARBA" id="ARBA00004141"/>
    </source>
</evidence>
<dbReference type="InterPro" id="IPR002523">
    <property type="entry name" value="MgTranspt_CorA/ZnTranspt_ZntB"/>
</dbReference>
<evidence type="ECO:0000256" key="2">
    <source>
        <dbReference type="ARBA" id="ARBA00022692"/>
    </source>
</evidence>
<dbReference type="InterPro" id="IPR050829">
    <property type="entry name" value="CorA_MIT"/>
</dbReference>
<sequence length="655" mass="75187">MSHGQPQDDYWRSKKLKPGQLLIADVGIQTIWHDREPRLELNEVPVGSIFNENDNAKLLKGKEHLNAQAIAELDSLPPSEQQRLKTRQDEYGWMANLRLPTTSPAQCRWIHVSSKFPEYLQGAFQGLSDWSSAPQAKVEALHEITRCVFEEERFSKHGKMFAPFIQPLVPTDLPSHGTDPGLPILISTPFLDWSLHPRKTVPPLRFQLDEREQFYSSKQLTHPLRSLLQYHYRLEDTSERENSQVYAQHKPWYTDREVDLKVRRWYGHHPAGVVVDELWILVIDARHIITFASNQTWKSRWPPLQVSSRIGEVSFRGIRDMIRAAGGEQKYNSITHAVACLHGAVGLMHRSFWTDMPLPCTDRYGGYLSHLQYRIYRQPSTKLVMDLLQVQDELNIILQITNKQLILIQQFSDVADMVRGRPSRPPTRASHCIEDSDSDVFIPQQFDGARMSRISFSRSLPGSSQGRHSRRSQDERSPPPPPPLKPWLNRFAEDGDPHLFAPTARPIASLDRKLQRELDDLTELRNNANELVNRTIQLVNIRMEGHGQAILVFTVVTIVFLPLSFVSSFFGMNVTEFKQDSLGMRSFWAAGLGLTALVVGLSTILAFYGGKIRDWLGTRRTTHESWKAFRKSHNRNTKNATSWRGTSYSTNDHWT</sequence>
<dbReference type="Pfam" id="PF01544">
    <property type="entry name" value="CorA"/>
    <property type="match status" value="1"/>
</dbReference>
<gene>
    <name evidence="8" type="ORF">FH972_025749</name>
</gene>
<proteinExistence type="predicted"/>
<dbReference type="OrthoDB" id="5430750at2759"/>
<feature type="transmembrane region" description="Helical" evidence="7">
    <location>
        <begin position="587"/>
        <end position="610"/>
    </location>
</feature>
<keyword evidence="9" id="KW-1185">Reference proteome</keyword>
<evidence type="ECO:0000313" key="9">
    <source>
        <dbReference type="Proteomes" id="UP000327013"/>
    </source>
</evidence>
<feature type="transmembrane region" description="Helical" evidence="7">
    <location>
        <begin position="550"/>
        <end position="572"/>
    </location>
</feature>
<keyword evidence="3 7" id="KW-1133">Transmembrane helix</keyword>
<evidence type="ECO:0000256" key="6">
    <source>
        <dbReference type="SAM" id="MobiDB-lite"/>
    </source>
</evidence>
<keyword evidence="5" id="KW-0175">Coiled coil</keyword>
<feature type="region of interest" description="Disordered" evidence="6">
    <location>
        <begin position="456"/>
        <end position="485"/>
    </location>
</feature>
<comment type="subcellular location">
    <subcellularLocation>
        <location evidence="1">Membrane</location>
        <topology evidence="1">Multi-pass membrane protein</topology>
    </subcellularLocation>
</comment>
<dbReference type="EMBL" id="VIBQ01000066">
    <property type="protein sequence ID" value="KAB8576221.1"/>
    <property type="molecule type" value="Genomic_DNA"/>
</dbReference>
<evidence type="ECO:0000256" key="5">
    <source>
        <dbReference type="SAM" id="Coils"/>
    </source>
</evidence>
<evidence type="ECO:0008006" key="10">
    <source>
        <dbReference type="Google" id="ProtNLM"/>
    </source>
</evidence>
<evidence type="ECO:0000256" key="7">
    <source>
        <dbReference type="SAM" id="Phobius"/>
    </source>
</evidence>
<evidence type="ECO:0000256" key="4">
    <source>
        <dbReference type="ARBA" id="ARBA00023136"/>
    </source>
</evidence>
<dbReference type="PANTHER" id="PTHR47685">
    <property type="entry name" value="MAGNESIUM TRANSPORT PROTEIN CORA"/>
    <property type="match status" value="1"/>
</dbReference>
<organism evidence="8 9">
    <name type="scientific">Carpinus fangiana</name>
    <dbReference type="NCBI Taxonomy" id="176857"/>
    <lineage>
        <taxon>Eukaryota</taxon>
        <taxon>Viridiplantae</taxon>
        <taxon>Streptophyta</taxon>
        <taxon>Embryophyta</taxon>
        <taxon>Tracheophyta</taxon>
        <taxon>Spermatophyta</taxon>
        <taxon>Magnoliopsida</taxon>
        <taxon>eudicotyledons</taxon>
        <taxon>Gunneridae</taxon>
        <taxon>Pentapetalae</taxon>
        <taxon>rosids</taxon>
        <taxon>fabids</taxon>
        <taxon>Fagales</taxon>
        <taxon>Betulaceae</taxon>
        <taxon>Carpinus</taxon>
    </lineage>
</organism>
<reference evidence="8 9" key="1">
    <citation type="submission" date="2019-06" db="EMBL/GenBank/DDBJ databases">
        <title>A chromosomal-level reference genome of Carpinus fangiana (Coryloideae, Betulaceae).</title>
        <authorList>
            <person name="Yang X."/>
            <person name="Wang Z."/>
            <person name="Zhang L."/>
            <person name="Hao G."/>
            <person name="Liu J."/>
            <person name="Yang Y."/>
        </authorList>
    </citation>
    <scope>NUCLEOTIDE SEQUENCE [LARGE SCALE GENOMIC DNA]</scope>
    <source>
        <strain evidence="8">Cfa_2016G</strain>
        <tissue evidence="8">Leaf</tissue>
    </source>
</reference>
<accession>A0A5N6L1W7</accession>
<dbReference type="Gene3D" id="1.20.58.340">
    <property type="entry name" value="Magnesium transport protein CorA, transmembrane region"/>
    <property type="match status" value="1"/>
</dbReference>
<dbReference type="GO" id="GO:0046873">
    <property type="term" value="F:metal ion transmembrane transporter activity"/>
    <property type="evidence" value="ECO:0007669"/>
    <property type="project" value="InterPro"/>
</dbReference>
<comment type="caution">
    <text evidence="8">The sequence shown here is derived from an EMBL/GenBank/DDBJ whole genome shotgun (WGS) entry which is preliminary data.</text>
</comment>
<evidence type="ECO:0000313" key="8">
    <source>
        <dbReference type="EMBL" id="KAB8576221.1"/>
    </source>
</evidence>
<feature type="coiled-coil region" evidence="5">
    <location>
        <begin position="507"/>
        <end position="534"/>
    </location>
</feature>
<dbReference type="SUPFAM" id="SSF144083">
    <property type="entry name" value="Magnesium transport protein CorA, transmembrane region"/>
    <property type="match status" value="1"/>
</dbReference>
<keyword evidence="2 7" id="KW-0812">Transmembrane</keyword>
<dbReference type="Proteomes" id="UP000327013">
    <property type="component" value="Unassembled WGS sequence"/>
</dbReference>
<evidence type="ECO:0000256" key="3">
    <source>
        <dbReference type="ARBA" id="ARBA00022989"/>
    </source>
</evidence>
<dbReference type="PANTHER" id="PTHR47685:SF1">
    <property type="entry name" value="MAGNESIUM TRANSPORT PROTEIN CORA"/>
    <property type="match status" value="1"/>
</dbReference>
<protein>
    <recommendedName>
        <fullName evidence="10">Magnesium transporter</fullName>
    </recommendedName>
</protein>
<name>A0A5N6L1W7_9ROSI</name>
<dbReference type="AlphaFoldDB" id="A0A5N6L1W7"/>
<dbReference type="InterPro" id="IPR045863">
    <property type="entry name" value="CorA_TM1_TM2"/>
</dbReference>
<keyword evidence="4 7" id="KW-0472">Membrane</keyword>